<feature type="region of interest" description="Disordered" evidence="1">
    <location>
        <begin position="1"/>
        <end position="107"/>
    </location>
</feature>
<protein>
    <submittedName>
        <fullName evidence="2">Uncharacterized protein</fullName>
    </submittedName>
</protein>
<dbReference type="EMBL" id="JTDY01002076">
    <property type="protein sequence ID" value="KOB72165.1"/>
    <property type="molecule type" value="Genomic_DNA"/>
</dbReference>
<dbReference type="AlphaFoldDB" id="A0A0L7L9X1"/>
<organism evidence="2 3">
    <name type="scientific">Operophtera brumata</name>
    <name type="common">Winter moth</name>
    <name type="synonym">Phalaena brumata</name>
    <dbReference type="NCBI Taxonomy" id="104452"/>
    <lineage>
        <taxon>Eukaryota</taxon>
        <taxon>Metazoa</taxon>
        <taxon>Ecdysozoa</taxon>
        <taxon>Arthropoda</taxon>
        <taxon>Hexapoda</taxon>
        <taxon>Insecta</taxon>
        <taxon>Pterygota</taxon>
        <taxon>Neoptera</taxon>
        <taxon>Endopterygota</taxon>
        <taxon>Lepidoptera</taxon>
        <taxon>Glossata</taxon>
        <taxon>Ditrysia</taxon>
        <taxon>Geometroidea</taxon>
        <taxon>Geometridae</taxon>
        <taxon>Larentiinae</taxon>
        <taxon>Operophtera</taxon>
    </lineage>
</organism>
<accession>A0A0L7L9X1</accession>
<feature type="compositionally biased region" description="Polar residues" evidence="1">
    <location>
        <begin position="198"/>
        <end position="208"/>
    </location>
</feature>
<feature type="compositionally biased region" description="Basic and acidic residues" evidence="1">
    <location>
        <begin position="43"/>
        <end position="76"/>
    </location>
</feature>
<evidence type="ECO:0000313" key="3">
    <source>
        <dbReference type="Proteomes" id="UP000037510"/>
    </source>
</evidence>
<dbReference type="Proteomes" id="UP000037510">
    <property type="component" value="Unassembled WGS sequence"/>
</dbReference>
<gene>
    <name evidence="2" type="ORF">OBRU01_12693</name>
</gene>
<sequence>MSRDHSKQRRHDHHSLKSLPSEVLLKARSTLVSLGGALKHKNDHHEKGKSKQEKLQEKKNNERLKNSRSEPEFSEIRKKHRSRLEESTREYGAGAVRQRPMSVGTKHYDKDLENYRCGSFPRDTSPLQRRADSTEEVCVQSRLYIPVAERLNNQDVQMQDVNEKPRKKLSFREPEIIISNDHGGSATLGRSNKHMGVNSLSRRPNRTSLRNEEFGSSLEGLELDLEVST</sequence>
<proteinExistence type="predicted"/>
<keyword evidence="3" id="KW-1185">Reference proteome</keyword>
<name>A0A0L7L9X1_OPEBR</name>
<feature type="compositionally biased region" description="Basic residues" evidence="1">
    <location>
        <begin position="1"/>
        <end position="16"/>
    </location>
</feature>
<reference evidence="2 3" key="1">
    <citation type="journal article" date="2015" name="Genome Biol. Evol.">
        <title>The genome of winter moth (Operophtera brumata) provides a genomic perspective on sexual dimorphism and phenology.</title>
        <authorList>
            <person name="Derks M.F."/>
            <person name="Smit S."/>
            <person name="Salis L."/>
            <person name="Schijlen E."/>
            <person name="Bossers A."/>
            <person name="Mateman C."/>
            <person name="Pijl A.S."/>
            <person name="de Ridder D."/>
            <person name="Groenen M.A."/>
            <person name="Visser M.E."/>
            <person name="Megens H.J."/>
        </authorList>
    </citation>
    <scope>NUCLEOTIDE SEQUENCE [LARGE SCALE GENOMIC DNA]</scope>
    <source>
        <strain evidence="2">WM2013NL</strain>
        <tissue evidence="2">Head and thorax</tissue>
    </source>
</reference>
<comment type="caution">
    <text evidence="2">The sequence shown here is derived from an EMBL/GenBank/DDBJ whole genome shotgun (WGS) entry which is preliminary data.</text>
</comment>
<evidence type="ECO:0000256" key="1">
    <source>
        <dbReference type="SAM" id="MobiDB-lite"/>
    </source>
</evidence>
<feature type="region of interest" description="Disordered" evidence="1">
    <location>
        <begin position="180"/>
        <end position="215"/>
    </location>
</feature>
<evidence type="ECO:0000313" key="2">
    <source>
        <dbReference type="EMBL" id="KOB72165.1"/>
    </source>
</evidence>